<reference evidence="2 3" key="1">
    <citation type="submission" date="2013-05" db="EMBL/GenBank/DDBJ databases">
        <title>Draft genome of the parasitic nematode Anyclostoma ceylanicum.</title>
        <authorList>
            <person name="Mitreva M."/>
        </authorList>
    </citation>
    <scope>NUCLEOTIDE SEQUENCE [LARGE SCALE GENOMIC DNA]</scope>
</reference>
<keyword evidence="1" id="KW-0479">Metal-binding</keyword>
<dbReference type="GO" id="GO:0045134">
    <property type="term" value="F:UDP phosphatase activity"/>
    <property type="evidence" value="ECO:0007669"/>
    <property type="project" value="TreeGrafter"/>
</dbReference>
<gene>
    <name evidence="2" type="ORF">ANCCEY_05325</name>
</gene>
<evidence type="ECO:0000313" key="3">
    <source>
        <dbReference type="Proteomes" id="UP000054495"/>
    </source>
</evidence>
<feature type="binding site" evidence="1">
    <location>
        <position position="100"/>
    </location>
    <ligand>
        <name>Ca(2+)</name>
        <dbReference type="ChEBI" id="CHEBI:29108"/>
    </ligand>
</feature>
<feature type="binding site" evidence="1">
    <location>
        <position position="294"/>
    </location>
    <ligand>
        <name>Ca(2+)</name>
        <dbReference type="ChEBI" id="CHEBI:29108"/>
    </ligand>
</feature>
<feature type="binding site" evidence="1">
    <location>
        <position position="178"/>
    </location>
    <ligand>
        <name>Ca(2+)</name>
        <dbReference type="ChEBI" id="CHEBI:29108"/>
    </ligand>
</feature>
<dbReference type="Gene3D" id="2.120.10.100">
    <property type="entry name" value="Apyrase"/>
    <property type="match status" value="2"/>
</dbReference>
<accession>A0A0D6LZR0</accession>
<feature type="binding site" evidence="1">
    <location>
        <position position="242"/>
    </location>
    <ligand>
        <name>Ca(2+)</name>
        <dbReference type="ChEBI" id="CHEBI:29108"/>
    </ligand>
</feature>
<dbReference type="EMBL" id="KE124895">
    <property type="protein sequence ID" value="EPB75591.1"/>
    <property type="molecule type" value="Genomic_DNA"/>
</dbReference>
<dbReference type="InterPro" id="IPR009283">
    <property type="entry name" value="Apyrase"/>
</dbReference>
<dbReference type="PANTHER" id="PTHR13023">
    <property type="entry name" value="APYRASE"/>
    <property type="match status" value="1"/>
</dbReference>
<comment type="cofactor">
    <cofactor evidence="1">
        <name>Ca(2+)</name>
        <dbReference type="ChEBI" id="CHEBI:29108"/>
    </cofactor>
</comment>
<dbReference type="Proteomes" id="UP000054495">
    <property type="component" value="Unassembled WGS sequence"/>
</dbReference>
<evidence type="ECO:0000313" key="2">
    <source>
        <dbReference type="EMBL" id="EPB75591.1"/>
    </source>
</evidence>
<dbReference type="GO" id="GO:0005509">
    <property type="term" value="F:calcium ion binding"/>
    <property type="evidence" value="ECO:0007669"/>
    <property type="project" value="InterPro"/>
</dbReference>
<dbReference type="GO" id="GO:0004382">
    <property type="term" value="F:GDP phosphatase activity"/>
    <property type="evidence" value="ECO:0007669"/>
    <property type="project" value="TreeGrafter"/>
</dbReference>
<keyword evidence="1" id="KW-0106">Calcium</keyword>
<organism evidence="2 3">
    <name type="scientific">Ancylostoma ceylanicum</name>
    <dbReference type="NCBI Taxonomy" id="53326"/>
    <lineage>
        <taxon>Eukaryota</taxon>
        <taxon>Metazoa</taxon>
        <taxon>Ecdysozoa</taxon>
        <taxon>Nematoda</taxon>
        <taxon>Chromadorea</taxon>
        <taxon>Rhabditida</taxon>
        <taxon>Rhabditina</taxon>
        <taxon>Rhabditomorpha</taxon>
        <taxon>Strongyloidea</taxon>
        <taxon>Ancylostomatidae</taxon>
        <taxon>Ancylostomatinae</taxon>
        <taxon>Ancylostoma</taxon>
    </lineage>
</organism>
<evidence type="ECO:0000256" key="1">
    <source>
        <dbReference type="PIRSR" id="PIRSR609283-1"/>
    </source>
</evidence>
<proteinExistence type="predicted"/>
<dbReference type="AlphaFoldDB" id="A0A0D6LZR0"/>
<dbReference type="InterPro" id="IPR036258">
    <property type="entry name" value="Apyrase_sf"/>
</dbReference>
<protein>
    <submittedName>
        <fullName evidence="2">Apyrase</fullName>
    </submittedName>
</protein>
<dbReference type="GO" id="GO:0030166">
    <property type="term" value="P:proteoglycan biosynthetic process"/>
    <property type="evidence" value="ECO:0007669"/>
    <property type="project" value="TreeGrafter"/>
</dbReference>
<keyword evidence="3" id="KW-1185">Reference proteome</keyword>
<feature type="binding site" evidence="1">
    <location>
        <position position="99"/>
    </location>
    <ligand>
        <name>Ca(2+)</name>
        <dbReference type="ChEBI" id="CHEBI:29108"/>
    </ligand>
</feature>
<dbReference type="PANTHER" id="PTHR13023:SF2">
    <property type="entry name" value="SOLUBLE CALCIUM-ACTIVATED NUCLEOTIDASE 1"/>
    <property type="match status" value="1"/>
</dbReference>
<name>A0A0D6LZR0_9BILA</name>
<dbReference type="SUPFAM" id="SSF101887">
    <property type="entry name" value="Apyrase"/>
    <property type="match status" value="1"/>
</dbReference>
<sequence length="299" mass="34288">MGRGYSAPAEKGKGKEKDKIIPRTIDKKVNIDGSKTYQLLAITDMDKSAKAGDKWRAVARPGELTIFPDGKRVEIKWEKYLDTNITSGFNYKGRGMELSDISEYDGRLLSPDDKTGMLYELRGEEEYRNDKGDVVTEDPMWVKKISRKGVVTSLDWRNIFRSMRKQAGYDTPGYLTHEAVQWSDIKKKWFFLPRKASETRYNETIDETKGANLLIIGSEDFKEKFEVVKIKAEPQHPDRGFSAFDFLPDSNDEIIVALRSKEVKKTTESYITVFKTDGTVLLEDQKLDDGLKFEGIYFV</sequence>
<dbReference type="Pfam" id="PF06079">
    <property type="entry name" value="Apyrase"/>
    <property type="match status" value="2"/>
</dbReference>